<dbReference type="AlphaFoldDB" id="A0A9Q3IX53"/>
<dbReference type="Proteomes" id="UP000765509">
    <property type="component" value="Unassembled WGS sequence"/>
</dbReference>
<evidence type="ECO:0000313" key="2">
    <source>
        <dbReference type="Proteomes" id="UP000765509"/>
    </source>
</evidence>
<name>A0A9Q3IX53_9BASI</name>
<gene>
    <name evidence="1" type="ORF">O181_091308</name>
</gene>
<dbReference type="EMBL" id="AVOT02057498">
    <property type="protein sequence ID" value="MBW0551593.1"/>
    <property type="molecule type" value="Genomic_DNA"/>
</dbReference>
<evidence type="ECO:0000313" key="1">
    <source>
        <dbReference type="EMBL" id="MBW0551593.1"/>
    </source>
</evidence>
<sequence length="121" mass="13721">MDIEVGLGGKPKLLINEQMILGELKVEAAFESAKSNSDKDKALPLLFQQKDRLTELYHDLSEFMIHRNILRRCGGDLKHASKSRTTEKSSAEDVINILEELTARTMIGSSRVNLKTRFNIY</sequence>
<comment type="caution">
    <text evidence="1">The sequence shown here is derived from an EMBL/GenBank/DDBJ whole genome shotgun (WGS) entry which is preliminary data.</text>
</comment>
<dbReference type="OrthoDB" id="2507294at2759"/>
<organism evidence="1 2">
    <name type="scientific">Austropuccinia psidii MF-1</name>
    <dbReference type="NCBI Taxonomy" id="1389203"/>
    <lineage>
        <taxon>Eukaryota</taxon>
        <taxon>Fungi</taxon>
        <taxon>Dikarya</taxon>
        <taxon>Basidiomycota</taxon>
        <taxon>Pucciniomycotina</taxon>
        <taxon>Pucciniomycetes</taxon>
        <taxon>Pucciniales</taxon>
        <taxon>Sphaerophragmiaceae</taxon>
        <taxon>Austropuccinia</taxon>
    </lineage>
</organism>
<keyword evidence="2" id="KW-1185">Reference proteome</keyword>
<reference evidence="1" key="1">
    <citation type="submission" date="2021-03" db="EMBL/GenBank/DDBJ databases">
        <title>Draft genome sequence of rust myrtle Austropuccinia psidii MF-1, a brazilian biotype.</title>
        <authorList>
            <person name="Quecine M.C."/>
            <person name="Pachon D.M.R."/>
            <person name="Bonatelli M.L."/>
            <person name="Correr F.H."/>
            <person name="Franceschini L.M."/>
            <person name="Leite T.F."/>
            <person name="Margarido G.R.A."/>
            <person name="Almeida C.A."/>
            <person name="Ferrarezi J.A."/>
            <person name="Labate C.A."/>
        </authorList>
    </citation>
    <scope>NUCLEOTIDE SEQUENCE</scope>
    <source>
        <strain evidence="1">MF-1</strain>
    </source>
</reference>
<protein>
    <submittedName>
        <fullName evidence="1">Uncharacterized protein</fullName>
    </submittedName>
</protein>
<accession>A0A9Q3IX53</accession>
<proteinExistence type="predicted"/>